<dbReference type="GO" id="GO:0016020">
    <property type="term" value="C:membrane"/>
    <property type="evidence" value="ECO:0007669"/>
    <property type="project" value="InterPro"/>
</dbReference>
<organism evidence="2 3">
    <name type="scientific">Megalurothrips usitatus</name>
    <name type="common">bean blossom thrips</name>
    <dbReference type="NCBI Taxonomy" id="439358"/>
    <lineage>
        <taxon>Eukaryota</taxon>
        <taxon>Metazoa</taxon>
        <taxon>Ecdysozoa</taxon>
        <taxon>Arthropoda</taxon>
        <taxon>Hexapoda</taxon>
        <taxon>Insecta</taxon>
        <taxon>Pterygota</taxon>
        <taxon>Neoptera</taxon>
        <taxon>Paraneoptera</taxon>
        <taxon>Thysanoptera</taxon>
        <taxon>Terebrantia</taxon>
        <taxon>Thripoidea</taxon>
        <taxon>Thripidae</taxon>
        <taxon>Megalurothrips</taxon>
    </lineage>
</organism>
<gene>
    <name evidence="2" type="ORF">ONE63_003416</name>
</gene>
<dbReference type="InterPro" id="IPR027417">
    <property type="entry name" value="P-loop_NTPase"/>
</dbReference>
<feature type="domain" description="ABC transporter" evidence="1">
    <location>
        <begin position="20"/>
        <end position="155"/>
    </location>
</feature>
<comment type="caution">
    <text evidence="2">The sequence shown here is derived from an EMBL/GenBank/DDBJ whole genome shotgun (WGS) entry which is preliminary data.</text>
</comment>
<evidence type="ECO:0000259" key="1">
    <source>
        <dbReference type="Pfam" id="PF00005"/>
    </source>
</evidence>
<dbReference type="AlphaFoldDB" id="A0AAV7XDS7"/>
<dbReference type="GO" id="GO:0005524">
    <property type="term" value="F:ATP binding"/>
    <property type="evidence" value="ECO:0007669"/>
    <property type="project" value="InterPro"/>
</dbReference>
<dbReference type="GO" id="GO:0005319">
    <property type="term" value="F:lipid transporter activity"/>
    <property type="evidence" value="ECO:0007669"/>
    <property type="project" value="TreeGrafter"/>
</dbReference>
<dbReference type="PANTHER" id="PTHR19229:SF250">
    <property type="entry name" value="ABC TRANSPORTER DOMAIN-CONTAINING PROTEIN-RELATED"/>
    <property type="match status" value="1"/>
</dbReference>
<evidence type="ECO:0000313" key="2">
    <source>
        <dbReference type="EMBL" id="KAJ1521781.1"/>
    </source>
</evidence>
<name>A0AAV7XDS7_9NEOP</name>
<keyword evidence="3" id="KW-1185">Reference proteome</keyword>
<accession>A0AAV7XDS7</accession>
<sequence length="201" mass="21978">MLVLRRLTKRYNKLAAPAVNAVSLGVERGECFGLLGLNGAGKTTIFKMLTGDTLISGGDAQVAGRSVRADMDSARRVTGYCPQFDALVPLLTVREHLELYSGLRGVPASARAHTVRRCIDLLGLGALEKSQARHLFGGNKRKLSVAIALVGDPLLVYMVGRAHIRQHERTVGIGLYVRPFLHTKCQCTILYILIYRSEHAL</sequence>
<dbReference type="GO" id="GO:0016887">
    <property type="term" value="F:ATP hydrolysis activity"/>
    <property type="evidence" value="ECO:0007669"/>
    <property type="project" value="InterPro"/>
</dbReference>
<dbReference type="EMBL" id="JAPTSV010000013">
    <property type="protein sequence ID" value="KAJ1521781.1"/>
    <property type="molecule type" value="Genomic_DNA"/>
</dbReference>
<dbReference type="GO" id="GO:0140359">
    <property type="term" value="F:ABC-type transporter activity"/>
    <property type="evidence" value="ECO:0007669"/>
    <property type="project" value="InterPro"/>
</dbReference>
<reference evidence="2" key="1">
    <citation type="submission" date="2022-12" db="EMBL/GenBank/DDBJ databases">
        <title>Chromosome-level genome assembly of the bean flower thrips Megalurothrips usitatus.</title>
        <authorList>
            <person name="Ma L."/>
            <person name="Liu Q."/>
            <person name="Li H."/>
            <person name="Cai W."/>
        </authorList>
    </citation>
    <scope>NUCLEOTIDE SEQUENCE</scope>
    <source>
        <strain evidence="2">Cailab_2022a</strain>
    </source>
</reference>
<dbReference type="SUPFAM" id="SSF52540">
    <property type="entry name" value="P-loop containing nucleoside triphosphate hydrolases"/>
    <property type="match status" value="1"/>
</dbReference>
<dbReference type="InterPro" id="IPR026082">
    <property type="entry name" value="ABCA"/>
</dbReference>
<dbReference type="Gene3D" id="3.40.50.300">
    <property type="entry name" value="P-loop containing nucleotide triphosphate hydrolases"/>
    <property type="match status" value="1"/>
</dbReference>
<protein>
    <recommendedName>
        <fullName evidence="1">ABC transporter domain-containing protein</fullName>
    </recommendedName>
</protein>
<dbReference type="PANTHER" id="PTHR19229">
    <property type="entry name" value="ATP-BINDING CASSETTE TRANSPORTER SUBFAMILY A ABCA"/>
    <property type="match status" value="1"/>
</dbReference>
<proteinExistence type="predicted"/>
<evidence type="ECO:0000313" key="3">
    <source>
        <dbReference type="Proteomes" id="UP001075354"/>
    </source>
</evidence>
<dbReference type="InterPro" id="IPR003439">
    <property type="entry name" value="ABC_transporter-like_ATP-bd"/>
</dbReference>
<dbReference type="Proteomes" id="UP001075354">
    <property type="component" value="Chromosome 13"/>
</dbReference>
<dbReference type="Pfam" id="PF00005">
    <property type="entry name" value="ABC_tran"/>
    <property type="match status" value="1"/>
</dbReference>